<proteinExistence type="predicted"/>
<dbReference type="Proteomes" id="UP000249364">
    <property type="component" value="Unassembled WGS sequence"/>
</dbReference>
<evidence type="ECO:0008006" key="3">
    <source>
        <dbReference type="Google" id="ProtNLM"/>
    </source>
</evidence>
<dbReference type="AlphaFoldDB" id="A0A2W7PSV9"/>
<gene>
    <name evidence="1" type="ORF">LY56_02773</name>
</gene>
<reference evidence="1 2" key="1">
    <citation type="submission" date="2018-06" db="EMBL/GenBank/DDBJ databases">
        <title>Genomic Encyclopedia of Archaeal and Bacterial Type Strains, Phase II (KMG-II): from individual species to whole genera.</title>
        <authorList>
            <person name="Goeker M."/>
        </authorList>
    </citation>
    <scope>NUCLEOTIDE SEQUENCE [LARGE SCALE GENOMIC DNA]</scope>
    <source>
        <strain evidence="1 2">DSM 13087</strain>
    </source>
</reference>
<evidence type="ECO:0000313" key="1">
    <source>
        <dbReference type="EMBL" id="PZX39394.1"/>
    </source>
</evidence>
<organism evidence="1 2">
    <name type="scientific">Roseinatronobacter thiooxidans</name>
    <dbReference type="NCBI Taxonomy" id="121821"/>
    <lineage>
        <taxon>Bacteria</taxon>
        <taxon>Pseudomonadati</taxon>
        <taxon>Pseudomonadota</taxon>
        <taxon>Alphaproteobacteria</taxon>
        <taxon>Rhodobacterales</taxon>
        <taxon>Paracoccaceae</taxon>
        <taxon>Roseinatronobacter</taxon>
    </lineage>
</organism>
<dbReference type="STRING" id="121821.GCA_001870675_00470"/>
<evidence type="ECO:0000313" key="2">
    <source>
        <dbReference type="Proteomes" id="UP000249364"/>
    </source>
</evidence>
<accession>A0A2W7PSV9</accession>
<dbReference type="RefSeq" id="WP_071469317.1">
    <property type="nucleotide sequence ID" value="NZ_MEHT01000011.1"/>
</dbReference>
<sequence>MSDFTDNDGQPIFTDNFVHKEVPFENVMIDVIETNGNLWLSAADALKAMGFHPHHKGGFSRTLQRAEYPDIIKITDTAFRFTDGRRNRGSLISPRAVVQFADGKTQGRNPIMVNYFITWMEEHLLITGGDANTWSPAKKAAVTLEPVFHSVVTVFDEDQQGRELDPLRPKGPYRAADFRSPIGPDELEFCLCGSGWDGFEKCWCDGTGRLREAIRKPFVLYDGDDVLDLEDNLSEPCWTQSTRNWASRNLHRSRL</sequence>
<protein>
    <recommendedName>
        <fullName evidence="3">Bro-N domain-containing protein</fullName>
    </recommendedName>
</protein>
<dbReference type="OrthoDB" id="7856354at2"/>
<comment type="caution">
    <text evidence="1">The sequence shown here is derived from an EMBL/GenBank/DDBJ whole genome shotgun (WGS) entry which is preliminary data.</text>
</comment>
<keyword evidence="2" id="KW-1185">Reference proteome</keyword>
<dbReference type="EMBL" id="QKZQ01000014">
    <property type="protein sequence ID" value="PZX39394.1"/>
    <property type="molecule type" value="Genomic_DNA"/>
</dbReference>
<name>A0A2W7PSV9_9RHOB</name>